<dbReference type="Pfam" id="PF22936">
    <property type="entry name" value="Pol_BBD"/>
    <property type="match status" value="1"/>
</dbReference>
<evidence type="ECO:0000259" key="1">
    <source>
        <dbReference type="Pfam" id="PF22936"/>
    </source>
</evidence>
<dbReference type="Proteomes" id="UP000886520">
    <property type="component" value="Chromosome 22"/>
</dbReference>
<dbReference type="InterPro" id="IPR054722">
    <property type="entry name" value="PolX-like_BBD"/>
</dbReference>
<name>A0A9D4U8U5_ADICA</name>
<accession>A0A9D4U8U5</accession>
<reference evidence="2" key="1">
    <citation type="submission" date="2021-01" db="EMBL/GenBank/DDBJ databases">
        <title>Adiantum capillus-veneris genome.</title>
        <authorList>
            <person name="Fang Y."/>
            <person name="Liao Q."/>
        </authorList>
    </citation>
    <scope>NUCLEOTIDE SEQUENCE</scope>
    <source>
        <strain evidence="2">H3</strain>
        <tissue evidence="2">Leaf</tissue>
    </source>
</reference>
<evidence type="ECO:0000313" key="3">
    <source>
        <dbReference type="Proteomes" id="UP000886520"/>
    </source>
</evidence>
<protein>
    <recommendedName>
        <fullName evidence="1">Retrovirus-related Pol polyprotein from transposon TNT 1-94-like beta-barrel domain-containing protein</fullName>
    </recommendedName>
</protein>
<proteinExistence type="predicted"/>
<comment type="caution">
    <text evidence="2">The sequence shown here is derived from an EMBL/GenBank/DDBJ whole genome shotgun (WGS) entry which is preliminary data.</text>
</comment>
<dbReference type="AlphaFoldDB" id="A0A9D4U8U5"/>
<gene>
    <name evidence="2" type="ORF">GOP47_0023208</name>
</gene>
<organism evidence="2 3">
    <name type="scientific">Adiantum capillus-veneris</name>
    <name type="common">Maidenhair fern</name>
    <dbReference type="NCBI Taxonomy" id="13818"/>
    <lineage>
        <taxon>Eukaryota</taxon>
        <taxon>Viridiplantae</taxon>
        <taxon>Streptophyta</taxon>
        <taxon>Embryophyta</taxon>
        <taxon>Tracheophyta</taxon>
        <taxon>Polypodiopsida</taxon>
        <taxon>Polypodiidae</taxon>
        <taxon>Polypodiales</taxon>
        <taxon>Pteridineae</taxon>
        <taxon>Pteridaceae</taxon>
        <taxon>Vittarioideae</taxon>
        <taxon>Adiantum</taxon>
    </lineage>
</organism>
<dbReference type="EMBL" id="JABFUD020000022">
    <property type="protein sequence ID" value="KAI5062669.1"/>
    <property type="molecule type" value="Genomic_DNA"/>
</dbReference>
<sequence length="102" mass="11492">MTPLRDGLQHLQAKKGKVFIGDKTSVPIHGIGNLKIIPNGKGGMFTSKVLYVLDLGYHLLLVKELCHLGLLIELFEDHVWIRNKISKKLVSEGYEEHGVYKL</sequence>
<feature type="domain" description="Retrovirus-related Pol polyprotein from transposon TNT 1-94-like beta-barrel" evidence="1">
    <location>
        <begin position="1"/>
        <end position="68"/>
    </location>
</feature>
<dbReference type="OrthoDB" id="1932348at2759"/>
<evidence type="ECO:0000313" key="2">
    <source>
        <dbReference type="EMBL" id="KAI5062669.1"/>
    </source>
</evidence>
<keyword evidence="3" id="KW-1185">Reference proteome</keyword>